<feature type="region of interest" description="Disordered" evidence="1">
    <location>
        <begin position="21"/>
        <end position="43"/>
    </location>
</feature>
<protein>
    <submittedName>
        <fullName evidence="2">Uncharacterized protein</fullName>
    </submittedName>
</protein>
<accession>A0A381ZJQ3</accession>
<evidence type="ECO:0000256" key="1">
    <source>
        <dbReference type="SAM" id="MobiDB-lite"/>
    </source>
</evidence>
<reference evidence="2" key="1">
    <citation type="submission" date="2018-05" db="EMBL/GenBank/DDBJ databases">
        <authorList>
            <person name="Lanie J.A."/>
            <person name="Ng W.-L."/>
            <person name="Kazmierczak K.M."/>
            <person name="Andrzejewski T.M."/>
            <person name="Davidsen T.M."/>
            <person name="Wayne K.J."/>
            <person name="Tettelin H."/>
            <person name="Glass J.I."/>
            <person name="Rusch D."/>
            <person name="Podicherti R."/>
            <person name="Tsui H.-C.T."/>
            <person name="Winkler M.E."/>
        </authorList>
    </citation>
    <scope>NUCLEOTIDE SEQUENCE</scope>
</reference>
<proteinExistence type="predicted"/>
<feature type="non-terminal residue" evidence="2">
    <location>
        <position position="1"/>
    </location>
</feature>
<dbReference type="EMBL" id="UINC01021437">
    <property type="protein sequence ID" value="SVA88977.1"/>
    <property type="molecule type" value="Genomic_DNA"/>
</dbReference>
<sequence>NPISPPNPLLLNGYSASALPSGYRSASGDKIEGGNGELFRRYD</sequence>
<gene>
    <name evidence="2" type="ORF">METZ01_LOCUS141831</name>
</gene>
<feature type="compositionally biased region" description="Basic and acidic residues" evidence="1">
    <location>
        <begin position="27"/>
        <end position="43"/>
    </location>
</feature>
<evidence type="ECO:0000313" key="2">
    <source>
        <dbReference type="EMBL" id="SVA88977.1"/>
    </source>
</evidence>
<dbReference type="AlphaFoldDB" id="A0A381ZJQ3"/>
<organism evidence="2">
    <name type="scientific">marine metagenome</name>
    <dbReference type="NCBI Taxonomy" id="408172"/>
    <lineage>
        <taxon>unclassified sequences</taxon>
        <taxon>metagenomes</taxon>
        <taxon>ecological metagenomes</taxon>
    </lineage>
</organism>
<name>A0A381ZJQ3_9ZZZZ</name>